<dbReference type="GeneID" id="83621373"/>
<reference evidence="2" key="1">
    <citation type="submission" date="2022-09" db="EMBL/GenBank/DDBJ databases">
        <title>The genome sequence of Rhodococcus aetherivorans N1.</title>
        <authorList>
            <person name="Jiang W."/>
        </authorList>
    </citation>
    <scope>NUCLEOTIDE SEQUENCE</scope>
    <source>
        <strain evidence="2">N1</strain>
    </source>
</reference>
<organism evidence="2 3">
    <name type="scientific">Rhodococcus aetherivorans</name>
    <dbReference type="NCBI Taxonomy" id="191292"/>
    <lineage>
        <taxon>Bacteria</taxon>
        <taxon>Bacillati</taxon>
        <taxon>Actinomycetota</taxon>
        <taxon>Actinomycetes</taxon>
        <taxon>Mycobacteriales</taxon>
        <taxon>Nocardiaceae</taxon>
        <taxon>Rhodococcus</taxon>
    </lineage>
</organism>
<feature type="compositionally biased region" description="Low complexity" evidence="1">
    <location>
        <begin position="71"/>
        <end position="91"/>
    </location>
</feature>
<feature type="compositionally biased region" description="Polar residues" evidence="1">
    <location>
        <begin position="92"/>
        <end position="103"/>
    </location>
</feature>
<dbReference type="AlphaFoldDB" id="A0AA46SG20"/>
<accession>A0AA46SG20</accession>
<sequence length="103" mass="11453">MDEVSGAIRFPAAFTAIENHFTWKLQTDDGRTGFVRMAEDYARRHHTRLDLPALRAFADLRNARNAHSRLSDSTIRSARSSRRSAGTTTRSFPSATTAPTAVC</sequence>
<evidence type="ECO:0000313" key="2">
    <source>
        <dbReference type="EMBL" id="UYF96619.1"/>
    </source>
</evidence>
<proteinExistence type="predicted"/>
<evidence type="ECO:0000313" key="3">
    <source>
        <dbReference type="Proteomes" id="UP001163947"/>
    </source>
</evidence>
<protein>
    <submittedName>
        <fullName evidence="2">Uncharacterized protein</fullName>
    </submittedName>
</protein>
<dbReference type="Proteomes" id="UP001163947">
    <property type="component" value="Chromosome"/>
</dbReference>
<name>A0AA46SG20_9NOCA</name>
<dbReference type="EMBL" id="CP106982">
    <property type="protein sequence ID" value="UYF96619.1"/>
    <property type="molecule type" value="Genomic_DNA"/>
</dbReference>
<feature type="region of interest" description="Disordered" evidence="1">
    <location>
        <begin position="66"/>
        <end position="103"/>
    </location>
</feature>
<gene>
    <name evidence="2" type="ORF">OCS65_13110</name>
</gene>
<evidence type="ECO:0000256" key="1">
    <source>
        <dbReference type="SAM" id="MobiDB-lite"/>
    </source>
</evidence>
<dbReference type="RefSeq" id="WP_006947688.1">
    <property type="nucleotide sequence ID" value="NZ_CAVJ010000273.1"/>
</dbReference>